<reference evidence="1" key="1">
    <citation type="submission" date="2021-03" db="EMBL/GenBank/DDBJ databases">
        <title>Evolutionary priming and transition to the ectomycorrhizal habit in an iconic lineage of mushroom-forming fungi: is preadaptation a requirement?</title>
        <authorList>
            <consortium name="DOE Joint Genome Institute"/>
            <person name="Looney B.P."/>
            <person name="Miyauchi S."/>
            <person name="Morin E."/>
            <person name="Drula E."/>
            <person name="Courty P.E."/>
            <person name="Chicoki N."/>
            <person name="Fauchery L."/>
            <person name="Kohler A."/>
            <person name="Kuo A."/>
            <person name="LaButti K."/>
            <person name="Pangilinan J."/>
            <person name="Lipzen A."/>
            <person name="Riley R."/>
            <person name="Andreopoulos W."/>
            <person name="He G."/>
            <person name="Johnson J."/>
            <person name="Barry K.W."/>
            <person name="Grigoriev I.V."/>
            <person name="Nagy L."/>
            <person name="Hibbett D."/>
            <person name="Henrissat B."/>
            <person name="Matheny P.B."/>
            <person name="Labbe J."/>
            <person name="Martin A.F."/>
        </authorList>
    </citation>
    <scope>NUCLEOTIDE SEQUENCE</scope>
    <source>
        <strain evidence="1">BPL698</strain>
    </source>
</reference>
<evidence type="ECO:0000313" key="1">
    <source>
        <dbReference type="EMBL" id="KAI9513435.1"/>
    </source>
</evidence>
<dbReference type="Proteomes" id="UP001207468">
    <property type="component" value="Unassembled WGS sequence"/>
</dbReference>
<keyword evidence="2" id="KW-1185">Reference proteome</keyword>
<organism evidence="1 2">
    <name type="scientific">Russula earlei</name>
    <dbReference type="NCBI Taxonomy" id="71964"/>
    <lineage>
        <taxon>Eukaryota</taxon>
        <taxon>Fungi</taxon>
        <taxon>Dikarya</taxon>
        <taxon>Basidiomycota</taxon>
        <taxon>Agaricomycotina</taxon>
        <taxon>Agaricomycetes</taxon>
        <taxon>Russulales</taxon>
        <taxon>Russulaceae</taxon>
        <taxon>Russula</taxon>
    </lineage>
</organism>
<gene>
    <name evidence="1" type="ORF">F5148DRAFT_5147</name>
</gene>
<accession>A0ACC0UQ53</accession>
<evidence type="ECO:0000313" key="2">
    <source>
        <dbReference type="Proteomes" id="UP001207468"/>
    </source>
</evidence>
<proteinExistence type="predicted"/>
<dbReference type="EMBL" id="JAGFNK010000001">
    <property type="protein sequence ID" value="KAI9513435.1"/>
    <property type="molecule type" value="Genomic_DNA"/>
</dbReference>
<comment type="caution">
    <text evidence="1">The sequence shown here is derived from an EMBL/GenBank/DDBJ whole genome shotgun (WGS) entry which is preliminary data.</text>
</comment>
<protein>
    <submittedName>
        <fullName evidence="1">Uncharacterized protein</fullName>
    </submittedName>
</protein>
<name>A0ACC0UQ53_9AGAM</name>
<sequence>MVEISSYHSPPRSLPGILPAMLFALFKPYGLLPSLLSSALLASVAKTYDPCAKIGGLTFVDPADAIACQRSIPFNETVRQNVMSVVSRVFDFYTFEDFYLESGPPFPETSTNIRKHLKLFNEKKYATDYDFNLDLWAFTTQLNDGHTRWYPNCYLTYQNILPAPIVLLDKGVFIAPDSVQFLRQLGKDFINYLEAKNFDWKRFAGAKVLEIDGFPALNYIDKIARTESGNFLDHNVRVNSVVSGYRLAQTSFSQRLGDLAGPIFLTRTSLDIVLIPRNSTTSQRVVFPYVASLTGTNFTNKATYYSNNCAPTNETNGVDLRSSASGSSQRRPILARAARLDPATKPRTALGLPRPYLPTLNPTNGSSGVIKSFVLPGNKTGVMFVGSFDGNFTQFPNDVVAAINDLQASGVTNLLIDVTNNGGGFVCLGLYLHQYLAGSNFGTSAFESTSRANPLAQRILRADIRQNLNSTNSFYTGDNWQFVNGSKMSQTDDYNDPSVLYIINNRNEPTSQRFEDLCPLANVTLPESPPFDLSNVAIVGNGNCASTCALFTTLMYELHNTTMVVFGGHPDLPIEFKGMAGNQVLEWAELDSEIKTAGLKQDPLAPPDLIVNANMRHNWRTAYSYFDKNTPIAYRSEQPQYRFPYTEKTYNNPQNVWLFTEKKLFGNQ</sequence>